<keyword evidence="5" id="KW-1185">Reference proteome</keyword>
<gene>
    <name evidence="4" type="primary">SHE4</name>
    <name evidence="4" type="ORF">H4R26_004564</name>
</gene>
<dbReference type="PANTHER" id="PTHR45994:SF1">
    <property type="entry name" value="FI21225P1"/>
    <property type="match status" value="1"/>
</dbReference>
<dbReference type="Gene3D" id="1.25.10.10">
    <property type="entry name" value="Leucine-rich Repeat Variant"/>
    <property type="match status" value="1"/>
</dbReference>
<dbReference type="PANTHER" id="PTHR45994">
    <property type="entry name" value="FI21225P1"/>
    <property type="match status" value="1"/>
</dbReference>
<evidence type="ECO:0000256" key="1">
    <source>
        <dbReference type="ARBA" id="ARBA00004496"/>
    </source>
</evidence>
<organism evidence="4 5">
    <name type="scientific">Coemansia thaxteri</name>
    <dbReference type="NCBI Taxonomy" id="2663907"/>
    <lineage>
        <taxon>Eukaryota</taxon>
        <taxon>Fungi</taxon>
        <taxon>Fungi incertae sedis</taxon>
        <taxon>Zoopagomycota</taxon>
        <taxon>Kickxellomycotina</taxon>
        <taxon>Kickxellomycetes</taxon>
        <taxon>Kickxellales</taxon>
        <taxon>Kickxellaceae</taxon>
        <taxon>Coemansia</taxon>
    </lineage>
</organism>
<comment type="subcellular location">
    <subcellularLocation>
        <location evidence="1">Cytoplasm</location>
    </subcellularLocation>
</comment>
<keyword evidence="2" id="KW-0963">Cytoplasm</keyword>
<proteinExistence type="predicted"/>
<dbReference type="InterPro" id="IPR016024">
    <property type="entry name" value="ARM-type_fold"/>
</dbReference>
<evidence type="ECO:0000256" key="3">
    <source>
        <dbReference type="SAM" id="MobiDB-lite"/>
    </source>
</evidence>
<dbReference type="Proteomes" id="UP001150907">
    <property type="component" value="Unassembled WGS sequence"/>
</dbReference>
<evidence type="ECO:0000313" key="5">
    <source>
        <dbReference type="Proteomes" id="UP001150907"/>
    </source>
</evidence>
<comment type="caution">
    <text evidence="4">The sequence shown here is derived from an EMBL/GenBank/DDBJ whole genome shotgun (WGS) entry which is preliminary data.</text>
</comment>
<dbReference type="GO" id="GO:0005737">
    <property type="term" value="C:cytoplasm"/>
    <property type="evidence" value="ECO:0007669"/>
    <property type="project" value="UniProtKB-SubCell"/>
</dbReference>
<dbReference type="InterPro" id="IPR011989">
    <property type="entry name" value="ARM-like"/>
</dbReference>
<feature type="region of interest" description="Disordered" evidence="3">
    <location>
        <begin position="558"/>
        <end position="581"/>
    </location>
</feature>
<feature type="non-terminal residue" evidence="4">
    <location>
        <position position="911"/>
    </location>
</feature>
<feature type="compositionally biased region" description="Basic and acidic residues" evidence="3">
    <location>
        <begin position="7"/>
        <end position="26"/>
    </location>
</feature>
<name>A0A9W8BGX2_9FUNG</name>
<dbReference type="GO" id="GO:0051879">
    <property type="term" value="F:Hsp90 protein binding"/>
    <property type="evidence" value="ECO:0007669"/>
    <property type="project" value="TreeGrafter"/>
</dbReference>
<dbReference type="OrthoDB" id="199930at2759"/>
<accession>A0A9W8BGX2</accession>
<protein>
    <submittedName>
        <fullName evidence="4">SWI5-dependent HO expression protein 4</fullName>
    </submittedName>
</protein>
<feature type="region of interest" description="Disordered" evidence="3">
    <location>
        <begin position="1"/>
        <end position="26"/>
    </location>
</feature>
<dbReference type="EMBL" id="JANBQF010000516">
    <property type="protein sequence ID" value="KAJ2000552.1"/>
    <property type="molecule type" value="Genomic_DNA"/>
</dbReference>
<evidence type="ECO:0000256" key="2">
    <source>
        <dbReference type="ARBA" id="ARBA00022490"/>
    </source>
</evidence>
<dbReference type="AlphaFoldDB" id="A0A9W8BGX2"/>
<evidence type="ECO:0000313" key="4">
    <source>
        <dbReference type="EMBL" id="KAJ2000552.1"/>
    </source>
</evidence>
<reference evidence="4" key="1">
    <citation type="submission" date="2022-07" db="EMBL/GenBank/DDBJ databases">
        <title>Phylogenomic reconstructions and comparative analyses of Kickxellomycotina fungi.</title>
        <authorList>
            <person name="Reynolds N.K."/>
            <person name="Stajich J.E."/>
            <person name="Barry K."/>
            <person name="Grigoriev I.V."/>
            <person name="Crous P."/>
            <person name="Smith M.E."/>
        </authorList>
    </citation>
    <scope>NUCLEOTIDE SEQUENCE</scope>
    <source>
        <strain evidence="4">IMI 214461</strain>
    </source>
</reference>
<sequence>MTTANSKHAEIERLSSELRSGGHKDGSPAAVELLLARGKLYADTGDSRRATADMAQAAALAKGSGGVAAVERALRGLAVARDAHASESTETLVDRISRHAAEPRASSAQAAADAAHAVAARVGKTRNALAVVSEAQACALVDAFHAACMHGAADDVADAVAACAKAVLAQATQSGGKEARGMLERVAQRIGAAWAQPCSDGFRQRACRHGAGMYVEAAHALATQAGDHGTAAKDPPREDSAVTQHAYAFFVDHVWAVGTRDGAAEFREVGQGALRLAAANGALFAGLFARSGAAVERLLALLGQAGGGERRALALLVASQVAAAAARTEASQQQLAAAAARIADAWVQSGVQAERARGLRALAALCEAGARDAAAALWRRDGWAADLWEQAEFDHADTQRALLAFADAAAADAAAAAPMKAAGCALVRALARAEGDRALADAAAGVLAKWAGGGGGGSDPRDPGLDPLALADRHVRRMADGCPADAVEALGFLCLQPRVKEHVAAQHAAALRRLFAAAARPAAPAALTFAALMLIRNLTQYRPVLTAEQARLRQLQQKAAPGCKETAEETAEEEEARDAPDRVADRARTLCACGAPAVLVAAAQPHASDGAKDAVADVAVALATTPALRGLLAQQGVARALLGALSGDAPKASASGIHALRNPRDRSAAFALAKIAVSVPPHLAFADPRAVVRLLAALLAEESDPLALLMKFEALLALTNLASAPPQSSHDVRGFIANDLAAIGLVEMLMLADHVLVRRAATELLCNLVYDPLVFERYAKNADQQADDAPVPQIVEIADDDDDSSNDKDPAHRSHRLHLLVALADVDDLPTRSAAAGALAVLSSDPRVCRYLLLSHPRASDVLLRLADDPDCADDESHAAAFKHRVAVVWANAAACADPRLANALVQNQPL</sequence>
<dbReference type="SUPFAM" id="SSF48371">
    <property type="entry name" value="ARM repeat"/>
    <property type="match status" value="1"/>
</dbReference>